<dbReference type="OrthoDB" id="3565456at2759"/>
<feature type="region of interest" description="Disordered" evidence="2">
    <location>
        <begin position="810"/>
        <end position="835"/>
    </location>
</feature>
<feature type="region of interest" description="Disordered" evidence="2">
    <location>
        <begin position="1532"/>
        <end position="1578"/>
    </location>
</feature>
<feature type="region of interest" description="Disordered" evidence="2">
    <location>
        <begin position="1272"/>
        <end position="1291"/>
    </location>
</feature>
<feature type="region of interest" description="Disordered" evidence="2">
    <location>
        <begin position="1185"/>
        <end position="1261"/>
    </location>
</feature>
<reference evidence="3 4" key="1">
    <citation type="submission" date="2016-03" db="EMBL/GenBank/DDBJ databases">
        <authorList>
            <person name="Ploux O."/>
        </authorList>
    </citation>
    <scope>NUCLEOTIDE SEQUENCE [LARGE SCALE GENOMIC DNA]</scope>
    <source>
        <strain evidence="3 4">UAMH 11012</strain>
    </source>
</reference>
<feature type="region of interest" description="Disordered" evidence="2">
    <location>
        <begin position="1310"/>
        <end position="1348"/>
    </location>
</feature>
<gene>
    <name evidence="3" type="ORF">PAC_10655</name>
</gene>
<evidence type="ECO:0000256" key="1">
    <source>
        <dbReference type="SAM" id="Coils"/>
    </source>
</evidence>
<accession>A0A1L7X6X4</accession>
<keyword evidence="4" id="KW-1185">Reference proteome</keyword>
<evidence type="ECO:0000256" key="2">
    <source>
        <dbReference type="SAM" id="MobiDB-lite"/>
    </source>
</evidence>
<keyword evidence="1" id="KW-0175">Coiled coil</keyword>
<feature type="compositionally biased region" description="Low complexity" evidence="2">
    <location>
        <begin position="220"/>
        <end position="234"/>
    </location>
</feature>
<feature type="compositionally biased region" description="Basic and acidic residues" evidence="2">
    <location>
        <begin position="1212"/>
        <end position="1224"/>
    </location>
</feature>
<sequence>MENLDNKGYTITTHFATKHLLLSSSKILPAITSAQSEINAREAKLHNTGRISVPFERIQAQQMIQAFQARGEDYKANLPDTRDKMIEYLENEDNLLLSEKPDAWKAYWAKNAACRGESSDGEGAEFARKIHAGEKKYREERAKMWVLLKKEKGLSEPEVEKCMEMWEDENKEPGKFDRMYGGVGSSYRKFEFGAVQAGAEYESDEEETTELGLTPEAVAAQAAKKAQPQVGAKASSKKQAQKNPFMTDDTSNDTPAILDPEQLEEAANGTEIEDVMAAVEDLQVDLFAQHEAVAINYKGKSKEQIDRIHEENEISQLQQLALRLTKENSEIAAENNKLKTKQLNALINEPQINSEMQALKKWITGLAYESLGSLLRDLQDEKIVAEMLEPEDEDADIIIPDEFHFNIYVVIICKKINAMLTWLKCGWKSVYHQALKMLAGVKPHNALVEAHKMICTGLGGTYELSDTTFKGLWAATELAAKLEYRLNNLELQPYDLESEQNVEMFEMIQRFLMARIEDYRQENDEILSDISKEIEEDDGTRDIEFDRIIDGDLRAVLEYDPQRWMSEETLEFYGETLVQARNLYHKFAIARDIPVRGTNEWRDRIVSELPQNDSAALSTIVLELEGHSVGLFEIIHYLVLLQAREDLSGTIKYVMDKLSAKLMLEAFAEAKRRITSKSNKTQNGKDIADTLLREALHRICRETGLPKVFNFRFVDINPEEHEDPVLLLVGEMIKMSKPKTKADPLQIALQKQMVETKFLAALNTSEWGQNFKISDFKVYDPNGFHEHVRQELESLDEINRDIEVELEEVYGGESSNRKEPKHTPSQWVSFPGRQNEDLEDYGVPNPLTLGGRDFFETEAGQTMKDAFEEENRQFEEAMQSNEMLKETPGGTIPFELTRKISRRYAKILREYERTMPRIPLFPLSENIDAHTLGNKYYDPPPKPVGDVDRLQWRRLEEDEIDDAPVTAESRAAQETLNEAIKAAIENKTVVDINSIAGTNLAAGLQGLGKSVFSQAPRVQGKDSAAAMPEINVADLREEELEPSSLDPDFKGGLQSMGLFTAGPAGYKVNGNTMIVKLPGRSGSQHTFLVDIKNNMNTSERIESFKGYLESLYHFIEDIDIDDGDMTGAIRVESVENMEKILRQPRPLPKIPVDTKGKSMVISEPGPLEDLKVDIKGKGKAIDLAESGQSSLPQRPKVKFVEPESEPTPSPKPKIDIKGKSKAIDNDEGSSFRAVFQDVDERADIDPSSSYHATVEEDDDEEDYAGLTAALAESLGSTSHQVTAEDDDEEEDYPGLTAAIAQSREDINKRVGRDSEAGPSGTGPSDAGPSTALGVKPASVKAAETSDSPPIVEVPEHLVADISAILAEWKEQIEDEQALLKEKKVMYKGREHMIYDARPCNPKIEDQEGKVDRETYALHEKLEKKNFAIFKGKIVPGQASKEDIEHVKKYGNMKTNEAANLLIALSAGSVALATDFAKFARDQVGMYVEMRALVQKAYKVGPFKVDAELMRWGTRLLEFRANELEVRSRSSARTASEMAATARRGYRNSAVDVPKAPKEPKKQSNKSLKIAAQRAKRGN</sequence>
<dbReference type="Proteomes" id="UP000184330">
    <property type="component" value="Unassembled WGS sequence"/>
</dbReference>
<evidence type="ECO:0000313" key="3">
    <source>
        <dbReference type="EMBL" id="CZR60759.1"/>
    </source>
</evidence>
<dbReference type="EMBL" id="FJOG01000016">
    <property type="protein sequence ID" value="CZR60759.1"/>
    <property type="molecule type" value="Genomic_DNA"/>
</dbReference>
<feature type="region of interest" description="Disordered" evidence="2">
    <location>
        <begin position="220"/>
        <end position="256"/>
    </location>
</feature>
<name>A0A1L7X6X4_9HELO</name>
<proteinExistence type="predicted"/>
<organism evidence="3 4">
    <name type="scientific">Phialocephala subalpina</name>
    <dbReference type="NCBI Taxonomy" id="576137"/>
    <lineage>
        <taxon>Eukaryota</taxon>
        <taxon>Fungi</taxon>
        <taxon>Dikarya</taxon>
        <taxon>Ascomycota</taxon>
        <taxon>Pezizomycotina</taxon>
        <taxon>Leotiomycetes</taxon>
        <taxon>Helotiales</taxon>
        <taxon>Mollisiaceae</taxon>
        <taxon>Phialocephala</taxon>
        <taxon>Phialocephala fortinii species complex</taxon>
    </lineage>
</organism>
<protein>
    <submittedName>
        <fullName evidence="3">Uncharacterized protein</fullName>
    </submittedName>
</protein>
<evidence type="ECO:0000313" key="4">
    <source>
        <dbReference type="Proteomes" id="UP000184330"/>
    </source>
</evidence>
<feature type="coiled-coil region" evidence="1">
    <location>
        <begin position="307"/>
        <end position="341"/>
    </location>
</feature>